<dbReference type="PANTHER" id="PTHR10934">
    <property type="entry name" value="60S RIBOSOMAL PROTEIN L18"/>
    <property type="match status" value="1"/>
</dbReference>
<dbReference type="InterPro" id="IPR022947">
    <property type="entry name" value="Ribosomal_eL18_arc"/>
</dbReference>
<feature type="domain" description="Large ribosomal subunit protein uL15/eL18" evidence="5">
    <location>
        <begin position="27"/>
        <end position="100"/>
    </location>
</feature>
<keyword evidence="2 4" id="KW-0689">Ribosomal protein</keyword>
<dbReference type="SUPFAM" id="SSF52080">
    <property type="entry name" value="Ribosomal proteins L15p and L18e"/>
    <property type="match status" value="1"/>
</dbReference>
<evidence type="ECO:0000256" key="4">
    <source>
        <dbReference type="HAMAP-Rule" id="MF_00329"/>
    </source>
</evidence>
<dbReference type="GO" id="GO:0003723">
    <property type="term" value="F:RNA binding"/>
    <property type="evidence" value="ECO:0007669"/>
    <property type="project" value="TreeGrafter"/>
</dbReference>
<dbReference type="HAMAP" id="MF_00329">
    <property type="entry name" value="Ribosomal_eL18"/>
    <property type="match status" value="1"/>
</dbReference>
<organism evidence="6">
    <name type="scientific">Ignisphaera aggregans</name>
    <dbReference type="NCBI Taxonomy" id="334771"/>
    <lineage>
        <taxon>Archaea</taxon>
        <taxon>Thermoproteota</taxon>
        <taxon>Thermoprotei</taxon>
        <taxon>Desulfurococcales</taxon>
        <taxon>Desulfurococcaceae</taxon>
        <taxon>Ignisphaera</taxon>
    </lineage>
</organism>
<gene>
    <name evidence="4" type="primary">rpl18e</name>
    <name evidence="7" type="ORF">ENL47_03420</name>
    <name evidence="6" type="ORF">ENM84_07980</name>
</gene>
<name>A0A7C5XJH0_9CREN</name>
<dbReference type="NCBIfam" id="NF003079">
    <property type="entry name" value="PRK04005.1"/>
    <property type="match status" value="1"/>
</dbReference>
<proteinExistence type="inferred from homology"/>
<evidence type="ECO:0000256" key="3">
    <source>
        <dbReference type="ARBA" id="ARBA00023274"/>
    </source>
</evidence>
<dbReference type="GO" id="GO:0006412">
    <property type="term" value="P:translation"/>
    <property type="evidence" value="ECO:0007669"/>
    <property type="project" value="UniProtKB-UniRule"/>
</dbReference>
<evidence type="ECO:0000259" key="5">
    <source>
        <dbReference type="Pfam" id="PF00828"/>
    </source>
</evidence>
<evidence type="ECO:0000313" key="7">
    <source>
        <dbReference type="EMBL" id="HHR95875.1"/>
    </source>
</evidence>
<reference evidence="6" key="1">
    <citation type="journal article" date="2020" name="mSystems">
        <title>Genome- and Community-Level Interaction Insights into Carbon Utilization and Element Cycling Functions of Hydrothermarchaeota in Hydrothermal Sediment.</title>
        <authorList>
            <person name="Zhou Z."/>
            <person name="Liu Y."/>
            <person name="Xu W."/>
            <person name="Pan J."/>
            <person name="Luo Z.H."/>
            <person name="Li M."/>
        </authorList>
    </citation>
    <scope>NUCLEOTIDE SEQUENCE [LARGE SCALE GENOMIC DNA]</scope>
    <source>
        <strain evidence="7">SpSt-1</strain>
        <strain evidence="6">SpSt-1121</strain>
    </source>
</reference>
<evidence type="ECO:0000256" key="2">
    <source>
        <dbReference type="ARBA" id="ARBA00022980"/>
    </source>
</evidence>
<protein>
    <recommendedName>
        <fullName evidence="4">Large ribosomal subunit protein eL18</fullName>
    </recommendedName>
</protein>
<comment type="similarity">
    <text evidence="1 4">Belongs to the eukaryotic ribosomal protein eL18 family.</text>
</comment>
<sequence length="120" mass="13505">MKRTGPTDYTWRRTIRLLRKVAKENNAKIWKYIAELLEKPRRKRVVVNISKINRYSMDGDAVIVPGKVLGAGSIDHKVTIAAMAFSKQAIDKIKAADGRALHILELLNENPKGSKVKVIV</sequence>
<dbReference type="PANTHER" id="PTHR10934:SF2">
    <property type="entry name" value="LARGE RIBOSOMAL SUBUNIT PROTEIN EL18"/>
    <property type="match status" value="1"/>
</dbReference>
<comment type="caution">
    <text evidence="6">The sequence shown here is derived from an EMBL/GenBank/DDBJ whole genome shotgun (WGS) entry which is preliminary data.</text>
</comment>
<dbReference type="Pfam" id="PF00828">
    <property type="entry name" value="Ribosomal_L27A"/>
    <property type="match status" value="1"/>
</dbReference>
<dbReference type="GO" id="GO:0022625">
    <property type="term" value="C:cytosolic large ribosomal subunit"/>
    <property type="evidence" value="ECO:0007669"/>
    <property type="project" value="TreeGrafter"/>
</dbReference>
<dbReference type="AlphaFoldDB" id="A0A7C5XJH0"/>
<dbReference type="EMBL" id="DRZI01000342">
    <property type="protein sequence ID" value="HHP82583.1"/>
    <property type="molecule type" value="Genomic_DNA"/>
</dbReference>
<dbReference type="EMBL" id="DRUB01000061">
    <property type="protein sequence ID" value="HHR95875.1"/>
    <property type="molecule type" value="Genomic_DNA"/>
</dbReference>
<dbReference type="GO" id="GO:0003735">
    <property type="term" value="F:structural constituent of ribosome"/>
    <property type="evidence" value="ECO:0007669"/>
    <property type="project" value="InterPro"/>
</dbReference>
<evidence type="ECO:0000313" key="6">
    <source>
        <dbReference type="EMBL" id="HHP82583.1"/>
    </source>
</evidence>
<accession>A0A7C5XJH0</accession>
<dbReference type="InterPro" id="IPR000039">
    <property type="entry name" value="Ribosomal_eL18"/>
</dbReference>
<dbReference type="Gene3D" id="3.100.10.10">
    <property type="match status" value="1"/>
</dbReference>
<dbReference type="InterPro" id="IPR036227">
    <property type="entry name" value="Ribosomal_uL15/eL18_sf"/>
</dbReference>
<keyword evidence="3 4" id="KW-0687">Ribonucleoprotein</keyword>
<dbReference type="InterPro" id="IPR021131">
    <property type="entry name" value="Ribosomal_uL15/eL18"/>
</dbReference>
<evidence type="ECO:0000256" key="1">
    <source>
        <dbReference type="ARBA" id="ARBA00006815"/>
    </source>
</evidence>